<protein>
    <submittedName>
        <fullName evidence="1">Uncharacterized protein</fullName>
    </submittedName>
</protein>
<name>A0A6N2TV19_9FIRM</name>
<dbReference type="AlphaFoldDB" id="A0A6N2TV19"/>
<sequence>MTNQLDPCTGRISASAEGKITAAADCCDTLPLFCPSGLRCFPKEGEQGFLIPFGGGYALLGTAASTQGLNPGELILESGGGAYIHLKNTGDVVINGLAIQPDGTVVPPQKEDT</sequence>
<organism evidence="1">
    <name type="scientific">uncultured Anaerotruncus sp</name>
    <dbReference type="NCBI Taxonomy" id="905011"/>
    <lineage>
        <taxon>Bacteria</taxon>
        <taxon>Bacillati</taxon>
        <taxon>Bacillota</taxon>
        <taxon>Clostridia</taxon>
        <taxon>Eubacteriales</taxon>
        <taxon>Oscillospiraceae</taxon>
        <taxon>Anaerotruncus</taxon>
        <taxon>environmental samples</taxon>
    </lineage>
</organism>
<reference evidence="1" key="1">
    <citation type="submission" date="2019-11" db="EMBL/GenBank/DDBJ databases">
        <authorList>
            <person name="Feng L."/>
        </authorList>
    </citation>
    <scope>NUCLEOTIDE SEQUENCE</scope>
    <source>
        <strain evidence="1">AundefinedLFYP135</strain>
    </source>
</reference>
<gene>
    <name evidence="1" type="ORF">AULFYP135_01627</name>
</gene>
<dbReference type="EMBL" id="CACRSL010000003">
    <property type="protein sequence ID" value="VYT09700.1"/>
    <property type="molecule type" value="Genomic_DNA"/>
</dbReference>
<evidence type="ECO:0000313" key="1">
    <source>
        <dbReference type="EMBL" id="VYT09700.1"/>
    </source>
</evidence>
<proteinExistence type="predicted"/>
<accession>A0A6N2TV19</accession>